<feature type="domain" description="Alanine racemase C-terminal" evidence="5">
    <location>
        <begin position="241"/>
        <end position="367"/>
    </location>
</feature>
<dbReference type="SUPFAM" id="SSF50621">
    <property type="entry name" value="Alanine racemase C-terminal domain-like"/>
    <property type="match status" value="1"/>
</dbReference>
<accession>A0ABV0EJ42</accession>
<dbReference type="PANTHER" id="PTHR30511">
    <property type="entry name" value="ALANINE RACEMASE"/>
    <property type="match status" value="1"/>
</dbReference>
<comment type="catalytic activity">
    <reaction evidence="4">
        <text>L-alanine = D-alanine</text>
        <dbReference type="Rhea" id="RHEA:20249"/>
        <dbReference type="ChEBI" id="CHEBI:57416"/>
        <dbReference type="ChEBI" id="CHEBI:57972"/>
        <dbReference type="EC" id="5.1.1.1"/>
    </reaction>
</comment>
<comment type="pathway">
    <text evidence="4">Amino-acid biosynthesis; D-alanine biosynthesis; D-alanine from L-alanine: step 1/1.</text>
</comment>
<feature type="binding site" evidence="4">
    <location>
        <position position="134"/>
    </location>
    <ligand>
        <name>substrate</name>
    </ligand>
</feature>
<dbReference type="Pfam" id="PF01168">
    <property type="entry name" value="Ala_racemase_N"/>
    <property type="match status" value="1"/>
</dbReference>
<dbReference type="InterPro" id="IPR009006">
    <property type="entry name" value="Ala_racemase/Decarboxylase_C"/>
</dbReference>
<comment type="cofactor">
    <cofactor evidence="1 4">
        <name>pyridoxal 5'-phosphate</name>
        <dbReference type="ChEBI" id="CHEBI:597326"/>
    </cofactor>
</comment>
<proteinExistence type="inferred from homology"/>
<evidence type="ECO:0000313" key="6">
    <source>
        <dbReference type="EMBL" id="MEO1768645.1"/>
    </source>
</evidence>
<comment type="function">
    <text evidence="4">Catalyzes the interconversion of L-alanine and D-alanine. May also act on other amino acids.</text>
</comment>
<dbReference type="PRINTS" id="PR00992">
    <property type="entry name" value="ALARACEMASE"/>
</dbReference>
<dbReference type="InterPro" id="IPR001608">
    <property type="entry name" value="Ala_racemase_N"/>
</dbReference>
<dbReference type="SMART" id="SM01005">
    <property type="entry name" value="Ala_racemase_C"/>
    <property type="match status" value="1"/>
</dbReference>
<dbReference type="RefSeq" id="WP_207701594.1">
    <property type="nucleotide sequence ID" value="NZ_JAFREL020000001.1"/>
</dbReference>
<evidence type="ECO:0000259" key="5">
    <source>
        <dbReference type="SMART" id="SM01005"/>
    </source>
</evidence>
<evidence type="ECO:0000256" key="3">
    <source>
        <dbReference type="ARBA" id="ARBA00023235"/>
    </source>
</evidence>
<dbReference type="InterPro" id="IPR011079">
    <property type="entry name" value="Ala_racemase_C"/>
</dbReference>
<keyword evidence="3 4" id="KW-0413">Isomerase</keyword>
<dbReference type="Gene3D" id="3.20.20.10">
    <property type="entry name" value="Alanine racemase"/>
    <property type="match status" value="1"/>
</dbReference>
<dbReference type="Pfam" id="PF00842">
    <property type="entry name" value="Ala_racemase_C"/>
    <property type="match status" value="1"/>
</dbReference>
<evidence type="ECO:0000256" key="1">
    <source>
        <dbReference type="ARBA" id="ARBA00001933"/>
    </source>
</evidence>
<organism evidence="6 7">
    <name type="scientific">Candidatus Enterococcus ferrettii</name>
    <dbReference type="NCBI Taxonomy" id="2815324"/>
    <lineage>
        <taxon>Bacteria</taxon>
        <taxon>Bacillati</taxon>
        <taxon>Bacillota</taxon>
        <taxon>Bacilli</taxon>
        <taxon>Lactobacillales</taxon>
        <taxon>Enterococcaceae</taxon>
        <taxon>Enterococcus</taxon>
    </lineage>
</organism>
<feature type="binding site" evidence="4">
    <location>
        <position position="312"/>
    </location>
    <ligand>
        <name>substrate</name>
    </ligand>
</feature>
<sequence length="376" mass="41919">MFDGRCVALVDTGRLRKNAEQIKDTLANNVKLMSVVKADGYGHGIKEASKAFRTASDWFAVTSFEEGADLRSIGIDQPILVLGYVPLSQIRRASQLKLTVSGFSEEYILAVNEYCLTESCQLDMHLKIDTGFNRLGEKLTSTELSKFVSLYQLKGIQFTGIYTHFPAAGEDREFTLKQYQNFQRICQSLSNLGIEVGLRHCCNSKAMLLYPEMHMDMVRVGVYLYGIASPTDSAALSISLALSWQARLILTKEIKKGETVSYGRTFEAPADMRIGVLTVGFGDGYFRSLGNNTNTEVYFSDQPAKIIGKICMDYLIVDLTSLPKIKAGCYAELIGKQSNPYFLGKKIQSTAGELFTSIGQRVPRIYRKEGKRSEKK</sequence>
<keyword evidence="2 4" id="KW-0663">Pyridoxal phosphate</keyword>
<dbReference type="SUPFAM" id="SSF51419">
    <property type="entry name" value="PLP-binding barrel"/>
    <property type="match status" value="1"/>
</dbReference>
<dbReference type="HAMAP" id="MF_01201">
    <property type="entry name" value="Ala_racemase"/>
    <property type="match status" value="1"/>
</dbReference>
<comment type="similarity">
    <text evidence="4">Belongs to the alanine racemase family.</text>
</comment>
<reference evidence="6 7" key="1">
    <citation type="submission" date="2024-02" db="EMBL/GenBank/DDBJ databases">
        <title>The Genome Sequence of Enterococcus sp. DIV0159.</title>
        <authorList>
            <person name="Earl A."/>
            <person name="Manson A."/>
            <person name="Gilmore M."/>
            <person name="Sanders J."/>
            <person name="Shea T."/>
            <person name="Howe W."/>
            <person name="Livny J."/>
            <person name="Cuomo C."/>
            <person name="Neafsey D."/>
            <person name="Birren B."/>
        </authorList>
    </citation>
    <scope>NUCLEOTIDE SEQUENCE [LARGE SCALE GENOMIC DNA]</scope>
    <source>
        <strain evidence="6 7">665A</strain>
    </source>
</reference>
<evidence type="ECO:0000313" key="7">
    <source>
        <dbReference type="Proteomes" id="UP000664357"/>
    </source>
</evidence>
<evidence type="ECO:0000256" key="2">
    <source>
        <dbReference type="ARBA" id="ARBA00022898"/>
    </source>
</evidence>
<feature type="modified residue" description="N6-(pyridoxal phosphate)lysine" evidence="4">
    <location>
        <position position="37"/>
    </location>
</feature>
<evidence type="ECO:0000256" key="4">
    <source>
        <dbReference type="HAMAP-Rule" id="MF_01201"/>
    </source>
</evidence>
<feature type="active site" description="Proton acceptor; specific for L-alanine" evidence="4">
    <location>
        <position position="262"/>
    </location>
</feature>
<feature type="active site" description="Proton acceptor; specific for D-alanine" evidence="4">
    <location>
        <position position="37"/>
    </location>
</feature>
<dbReference type="InterPro" id="IPR000821">
    <property type="entry name" value="Ala_racemase"/>
</dbReference>
<dbReference type="Gene3D" id="2.40.37.10">
    <property type="entry name" value="Lyase, Ornithine Decarboxylase, Chain A, domain 1"/>
    <property type="match status" value="1"/>
</dbReference>
<dbReference type="PANTHER" id="PTHR30511:SF0">
    <property type="entry name" value="ALANINE RACEMASE, CATABOLIC-RELATED"/>
    <property type="match status" value="1"/>
</dbReference>
<keyword evidence="7" id="KW-1185">Reference proteome</keyword>
<comment type="caution">
    <text evidence="6">The sequence shown here is derived from an EMBL/GenBank/DDBJ whole genome shotgun (WGS) entry which is preliminary data.</text>
</comment>
<dbReference type="InterPro" id="IPR029066">
    <property type="entry name" value="PLP-binding_barrel"/>
</dbReference>
<dbReference type="CDD" id="cd00430">
    <property type="entry name" value="PLPDE_III_AR"/>
    <property type="match status" value="1"/>
</dbReference>
<protein>
    <recommendedName>
        <fullName evidence="4">Alanine racemase</fullName>
        <ecNumber evidence="4">5.1.1.1</ecNumber>
    </recommendedName>
</protein>
<dbReference type="NCBIfam" id="TIGR00492">
    <property type="entry name" value="alr"/>
    <property type="match status" value="1"/>
</dbReference>
<dbReference type="InterPro" id="IPR020622">
    <property type="entry name" value="Ala_racemase_pyridoxalP-BS"/>
</dbReference>
<gene>
    <name evidence="6" type="ORF">JZO67_000584</name>
</gene>
<dbReference type="EC" id="5.1.1.1" evidence="4"/>
<dbReference type="Proteomes" id="UP000664357">
    <property type="component" value="Unassembled WGS sequence"/>
</dbReference>
<dbReference type="EMBL" id="JAFREL020000001">
    <property type="protein sequence ID" value="MEO1768645.1"/>
    <property type="molecule type" value="Genomic_DNA"/>
</dbReference>
<dbReference type="PROSITE" id="PS00395">
    <property type="entry name" value="ALANINE_RACEMASE"/>
    <property type="match status" value="1"/>
</dbReference>
<name>A0ABV0EJ42_9ENTE</name>